<comment type="caution">
    <text evidence="2">The sequence shown here is derived from an EMBL/GenBank/DDBJ whole genome shotgun (WGS) entry which is preliminary data.</text>
</comment>
<name>A0A7K3WIR5_9ACTN</name>
<organism evidence="2 3">
    <name type="scientific">Goekera deserti</name>
    <dbReference type="NCBI Taxonomy" id="2497753"/>
    <lineage>
        <taxon>Bacteria</taxon>
        <taxon>Bacillati</taxon>
        <taxon>Actinomycetota</taxon>
        <taxon>Actinomycetes</taxon>
        <taxon>Geodermatophilales</taxon>
        <taxon>Geodermatophilaceae</taxon>
        <taxon>Goekera</taxon>
    </lineage>
</organism>
<feature type="transmembrane region" description="Helical" evidence="1">
    <location>
        <begin position="137"/>
        <end position="158"/>
    </location>
</feature>
<feature type="transmembrane region" description="Helical" evidence="1">
    <location>
        <begin position="164"/>
        <end position="181"/>
    </location>
</feature>
<protein>
    <submittedName>
        <fullName evidence="2">Uncharacterized protein</fullName>
    </submittedName>
</protein>
<feature type="transmembrane region" description="Helical" evidence="1">
    <location>
        <begin position="79"/>
        <end position="101"/>
    </location>
</feature>
<feature type="transmembrane region" description="Helical" evidence="1">
    <location>
        <begin position="324"/>
        <end position="344"/>
    </location>
</feature>
<reference evidence="2 3" key="1">
    <citation type="submission" date="2020-02" db="EMBL/GenBank/DDBJ databases">
        <title>The whole genome sequence of CPCC 205119.</title>
        <authorList>
            <person name="Jiang Z."/>
        </authorList>
    </citation>
    <scope>NUCLEOTIDE SEQUENCE [LARGE SCALE GENOMIC DNA]</scope>
    <source>
        <strain evidence="2 3">CPCC 205119</strain>
    </source>
</reference>
<dbReference type="EMBL" id="JAAGWK010000024">
    <property type="protein sequence ID" value="NEL55620.1"/>
    <property type="molecule type" value="Genomic_DNA"/>
</dbReference>
<dbReference type="AlphaFoldDB" id="A0A7K3WIR5"/>
<feature type="transmembrane region" description="Helical" evidence="1">
    <location>
        <begin position="231"/>
        <end position="250"/>
    </location>
</feature>
<dbReference type="Proteomes" id="UP000470470">
    <property type="component" value="Unassembled WGS sequence"/>
</dbReference>
<accession>A0A7K3WIR5</accession>
<sequence>MTLAELRRWGPATRRATPPLLRDRPSGQERLLYGGLGLLAVIGLLSPGRFSAVPAQTVLEVVFVLVALMGIGRMTPAGTVLTGVGAGYVVLKALVLVFFSSASAVDFLQAYKAFVYVALLGALVGSGVFDRARLARFTTFLVVVFLVKYGYSAVLGLADRPGVYLENNFELVMLLGLFLLADPHLGSRRGWVLGALVVIVLLSGSRSAALGLLVVVLFLDRRTGPRAWPLLVARVALVVGAAAAVFLGRAQFDAGARLDRLNFLDTFRYEVQDWSVLEWLLGSPPLTPLTPGSCQSLSYYTPLFSSTDPGVCYSVILHSYVLRVVFDHGLLGMVLLTGLIWYGLRRSGTGRRETLALLTLIWVSGLSVSAFNNVFSAVVLAVAMGSVYDEQVARRGRRHRPLLRDRRARL</sequence>
<proteinExistence type="predicted"/>
<dbReference type="RefSeq" id="WP_152730877.1">
    <property type="nucleotide sequence ID" value="NZ_JAABOZ010000004.1"/>
</dbReference>
<keyword evidence="3" id="KW-1185">Reference proteome</keyword>
<feature type="transmembrane region" description="Helical" evidence="1">
    <location>
        <begin position="113"/>
        <end position="130"/>
    </location>
</feature>
<evidence type="ECO:0000256" key="1">
    <source>
        <dbReference type="SAM" id="Phobius"/>
    </source>
</evidence>
<keyword evidence="1" id="KW-1133">Transmembrane helix</keyword>
<evidence type="ECO:0000313" key="2">
    <source>
        <dbReference type="EMBL" id="NEL55620.1"/>
    </source>
</evidence>
<evidence type="ECO:0000313" key="3">
    <source>
        <dbReference type="Proteomes" id="UP000470470"/>
    </source>
</evidence>
<feature type="transmembrane region" description="Helical" evidence="1">
    <location>
        <begin position="31"/>
        <end position="47"/>
    </location>
</feature>
<keyword evidence="1" id="KW-0472">Membrane</keyword>
<feature type="transmembrane region" description="Helical" evidence="1">
    <location>
        <begin position="356"/>
        <end position="388"/>
    </location>
</feature>
<keyword evidence="1" id="KW-0812">Transmembrane</keyword>
<gene>
    <name evidence="2" type="ORF">G1H19_16685</name>
</gene>
<feature type="transmembrane region" description="Helical" evidence="1">
    <location>
        <begin position="193"/>
        <end position="219"/>
    </location>
</feature>